<gene>
    <name evidence="2" type="ORF">HQN60_00075</name>
</gene>
<feature type="compositionally biased region" description="Polar residues" evidence="1">
    <location>
        <begin position="98"/>
        <end position="110"/>
    </location>
</feature>
<evidence type="ECO:0000313" key="2">
    <source>
        <dbReference type="EMBL" id="QKJ65261.1"/>
    </source>
</evidence>
<feature type="region of interest" description="Disordered" evidence="1">
    <location>
        <begin position="84"/>
        <end position="110"/>
    </location>
</feature>
<protein>
    <submittedName>
        <fullName evidence="2">Uncharacterized protein</fullName>
    </submittedName>
</protein>
<dbReference type="AlphaFoldDB" id="A0A6M8SKW0"/>
<evidence type="ECO:0000313" key="3">
    <source>
        <dbReference type="Proteomes" id="UP000504844"/>
    </source>
</evidence>
<dbReference type="KEGG" id="dee:HQN60_00075"/>
<name>A0A6M8SKW0_9NEIS</name>
<dbReference type="Proteomes" id="UP000504844">
    <property type="component" value="Chromosome"/>
</dbReference>
<evidence type="ECO:0000256" key="1">
    <source>
        <dbReference type="SAM" id="MobiDB-lite"/>
    </source>
</evidence>
<reference evidence="2 3" key="1">
    <citation type="submission" date="2020-05" db="EMBL/GenBank/DDBJ databases">
        <title>Complete genome sequence of Deefgea sp. D17.</title>
        <authorList>
            <person name="Bae J.-W."/>
            <person name="Han J.E."/>
        </authorList>
    </citation>
    <scope>NUCLEOTIDE SEQUENCE [LARGE SCALE GENOMIC DNA]</scope>
    <source>
        <strain evidence="2 3">D17</strain>
    </source>
</reference>
<proteinExistence type="predicted"/>
<accession>A0A6M8SKW0</accession>
<sequence>MRTATDVIRDIRGGEMVDELGQNLADLTNAVVATGKKGHISIKISISPASKGDCAVTVIDEIKANIPQLAKSETLMFASFDGSLSRQDPRQRNLELQAVTTTTSPLHKAA</sequence>
<organism evidence="2 3">
    <name type="scientific">Deefgea piscis</name>
    <dbReference type="NCBI Taxonomy" id="2739061"/>
    <lineage>
        <taxon>Bacteria</taxon>
        <taxon>Pseudomonadati</taxon>
        <taxon>Pseudomonadota</taxon>
        <taxon>Betaproteobacteria</taxon>
        <taxon>Neisseriales</taxon>
        <taxon>Chitinibacteraceae</taxon>
        <taxon>Deefgea</taxon>
    </lineage>
</organism>
<dbReference type="EMBL" id="CP054143">
    <property type="protein sequence ID" value="QKJ65261.1"/>
    <property type="molecule type" value="Genomic_DNA"/>
</dbReference>
<keyword evidence="3" id="KW-1185">Reference proteome</keyword>
<dbReference type="RefSeq" id="WP_173531771.1">
    <property type="nucleotide sequence ID" value="NZ_CP054143.1"/>
</dbReference>